<dbReference type="InterPro" id="IPR038332">
    <property type="entry name" value="PPE_sf"/>
</dbReference>
<protein>
    <submittedName>
        <fullName evidence="3">PE family protein PE1</fullName>
    </submittedName>
</protein>
<dbReference type="Pfam" id="PF08237">
    <property type="entry name" value="PE-PPE"/>
    <property type="match status" value="1"/>
</dbReference>
<dbReference type="InterPro" id="IPR013228">
    <property type="entry name" value="PE-PPE_C"/>
</dbReference>
<dbReference type="Pfam" id="PF00934">
    <property type="entry name" value="PE"/>
    <property type="match status" value="1"/>
</dbReference>
<dbReference type="EMBL" id="AP022613">
    <property type="protein sequence ID" value="BBZ38989.1"/>
    <property type="molecule type" value="Genomic_DNA"/>
</dbReference>
<gene>
    <name evidence="3" type="primary">PE1_1</name>
    <name evidence="3" type="ORF">MCNS_20520</name>
</gene>
<dbReference type="Gene3D" id="1.10.287.850">
    <property type="entry name" value="HP0062-like domain"/>
    <property type="match status" value="1"/>
</dbReference>
<feature type="domain" description="PE" evidence="1">
    <location>
        <begin position="6"/>
        <end position="96"/>
    </location>
</feature>
<name>A0A7I7YB95_9MYCO</name>
<dbReference type="Proteomes" id="UP000467385">
    <property type="component" value="Chromosome"/>
</dbReference>
<dbReference type="InterPro" id="IPR000084">
    <property type="entry name" value="PE-PGRS_N"/>
</dbReference>
<dbReference type="SUPFAM" id="SSF140459">
    <property type="entry name" value="PE/PPE dimer-like"/>
    <property type="match status" value="1"/>
</dbReference>
<feature type="domain" description="PE-PPE" evidence="2">
    <location>
        <begin position="142"/>
        <end position="364"/>
    </location>
</feature>
<sequence length="552" mass="57284">MDMSYVTAAPEMIASAATDVANIGSALHAANAAAAAQTTDMLAAAEDEVSVAVAQLFSGHGRAFQTLGAQAAAFHAEFVRALSGNSGAYANTEAANGAGLLTQPRVNPTSGVALIIGGSGEPIPTEHFVTTNFNLFVKPLFPNVTPQALFTPEGNYALYTGVKSLTLDVSEAQGVQILNTAIQQQIAAGNFVVVKGESQSSTISSMVMPLLAAEHVPSSDVSFVLTGNPNNPNGGLFERLNGLSIPALGITFNGPTPDNLYPTTIYTQEYDGFADVPRYPIDFLSDLNSLAGIYYVHPTYESLTPTQISNAIPLTTVGPTMTDYYMIPTANLPLLDPLRAIPVVGNPLADLIQPDLRVLVNLGYGDPNYGWSTGPANVPTQFGLFPSMSDVAKVPGLLASGTHQGIAAFNHDIHVEFAAPHAPLLPSTITSHSSGGHLTNILSNPATLVTGFSPVKVADSISNAVNALSAAASDAYQILLPTADVANALLTSLPAYDLTLFAAGLQAGNLLAAIGQPIATDTYLIPLAFAFEGFAVISQLEAVIADLQKAIP</sequence>
<evidence type="ECO:0000259" key="2">
    <source>
        <dbReference type="Pfam" id="PF08237"/>
    </source>
</evidence>
<evidence type="ECO:0000259" key="1">
    <source>
        <dbReference type="Pfam" id="PF00934"/>
    </source>
</evidence>
<accession>A0A7I7YB95</accession>
<evidence type="ECO:0000313" key="4">
    <source>
        <dbReference type="Proteomes" id="UP000467385"/>
    </source>
</evidence>
<organism evidence="3 4">
    <name type="scientific">Mycobacterium conspicuum</name>
    <dbReference type="NCBI Taxonomy" id="44010"/>
    <lineage>
        <taxon>Bacteria</taxon>
        <taxon>Bacillati</taxon>
        <taxon>Actinomycetota</taxon>
        <taxon>Actinomycetes</taxon>
        <taxon>Mycobacteriales</taxon>
        <taxon>Mycobacteriaceae</taxon>
        <taxon>Mycobacterium</taxon>
    </lineage>
</organism>
<proteinExistence type="predicted"/>
<reference evidence="3 4" key="1">
    <citation type="journal article" date="2019" name="Emerg. Microbes Infect.">
        <title>Comprehensive subspecies identification of 175 nontuberculous mycobacteria species based on 7547 genomic profiles.</title>
        <authorList>
            <person name="Matsumoto Y."/>
            <person name="Kinjo T."/>
            <person name="Motooka D."/>
            <person name="Nabeya D."/>
            <person name="Jung N."/>
            <person name="Uechi K."/>
            <person name="Horii T."/>
            <person name="Iida T."/>
            <person name="Fujita J."/>
            <person name="Nakamura S."/>
        </authorList>
    </citation>
    <scope>NUCLEOTIDE SEQUENCE [LARGE SCALE GENOMIC DNA]</scope>
    <source>
        <strain evidence="3 4">JCM 14738</strain>
    </source>
</reference>
<keyword evidence="4" id="KW-1185">Reference proteome</keyword>
<evidence type="ECO:0000313" key="3">
    <source>
        <dbReference type="EMBL" id="BBZ38989.1"/>
    </source>
</evidence>
<dbReference type="AlphaFoldDB" id="A0A7I7YB95"/>